<keyword evidence="3" id="KW-1185">Reference proteome</keyword>
<name>A0A5B8J7A7_9RHOB</name>
<feature type="signal peptide" evidence="1">
    <location>
        <begin position="1"/>
        <end position="17"/>
    </location>
</feature>
<gene>
    <name evidence="2" type="ORF">FPZ52_04175</name>
</gene>
<evidence type="ECO:0000256" key="1">
    <source>
        <dbReference type="SAM" id="SignalP"/>
    </source>
</evidence>
<feature type="chain" id="PRO_5022812452" evidence="1">
    <location>
        <begin position="18"/>
        <end position="47"/>
    </location>
</feature>
<keyword evidence="1" id="KW-0732">Signal</keyword>
<evidence type="ECO:0000313" key="3">
    <source>
        <dbReference type="Proteomes" id="UP000318483"/>
    </source>
</evidence>
<dbReference type="KEGG" id="lit:FPZ52_04175"/>
<dbReference type="GO" id="GO:0016829">
    <property type="term" value="F:lyase activity"/>
    <property type="evidence" value="ECO:0007669"/>
    <property type="project" value="UniProtKB-KW"/>
</dbReference>
<keyword evidence="2" id="KW-0456">Lyase</keyword>
<dbReference type="Proteomes" id="UP000318483">
    <property type="component" value="Chromosome"/>
</dbReference>
<reference evidence="2 3" key="1">
    <citation type="submission" date="2019-07" db="EMBL/GenBank/DDBJ databases">
        <title>Litoreibacter alkalisoli sp. nov., isolated from saline-alkaline soil.</title>
        <authorList>
            <person name="Wang S."/>
            <person name="Xu L."/>
            <person name="Xing Y.-T."/>
            <person name="Sun J.-Q."/>
        </authorList>
    </citation>
    <scope>NUCLEOTIDE SEQUENCE [LARGE SCALE GENOMIC DNA]</scope>
    <source>
        <strain evidence="2 3">LN3S51</strain>
    </source>
</reference>
<proteinExistence type="predicted"/>
<dbReference type="AlphaFoldDB" id="A0A5B8J7A7"/>
<dbReference type="EMBL" id="CP042261">
    <property type="protein sequence ID" value="QDY70230.1"/>
    <property type="molecule type" value="Genomic_DNA"/>
</dbReference>
<sequence length="47" mass="4850">MVFISAALVFAPVAALACSSHTEANMSCADGMTWDTQSHSCVDKASS</sequence>
<accession>A0A5B8J7A7</accession>
<protein>
    <submittedName>
        <fullName evidence="2">Adenylosuccinate lyase</fullName>
    </submittedName>
</protein>
<organism evidence="2 3">
    <name type="scientific">Qingshengfaniella alkalisoli</name>
    <dbReference type="NCBI Taxonomy" id="2599296"/>
    <lineage>
        <taxon>Bacteria</taxon>
        <taxon>Pseudomonadati</taxon>
        <taxon>Pseudomonadota</taxon>
        <taxon>Alphaproteobacteria</taxon>
        <taxon>Rhodobacterales</taxon>
        <taxon>Paracoccaceae</taxon>
        <taxon>Qingshengfaniella</taxon>
    </lineage>
</organism>
<evidence type="ECO:0000313" key="2">
    <source>
        <dbReference type="EMBL" id="QDY70230.1"/>
    </source>
</evidence>